<comment type="similarity">
    <text evidence="1">Belongs to the TIFY/JAZ family.</text>
</comment>
<sequence>MSSSSQKNPFGNSIPTRPGKAPEKSNFAHTCNLLSQYVKERGGSLKDLNFAGIAAAKNSEALAKNEESKAMTSTTTLNLLNSIGNSCQPLSRTGKSVDLFFSSASLATNSGNSEHAFATREATSSMEAAAAMEPKRPQMTIFYAGKVLVFDDFSSEKAQEIMALASGGAASLSDHVCGSWNQLPENDASDKTFNCSAVGGMNATVASCSKDLSINPAPQESVKLKQPKAEANSSDLPIARRSSLHRFLAKRKDRAGARAPYQLHNNNNNNDRPESSSKNDQEQLELKL</sequence>
<dbReference type="Pfam" id="PF06200">
    <property type="entry name" value="tify"/>
    <property type="match status" value="1"/>
</dbReference>
<evidence type="ECO:0000256" key="1">
    <source>
        <dbReference type="ARBA" id="ARBA00008614"/>
    </source>
</evidence>
<feature type="compositionally biased region" description="Polar residues" evidence="2">
    <location>
        <begin position="1"/>
        <end position="15"/>
    </location>
</feature>
<dbReference type="GO" id="GO:0031347">
    <property type="term" value="P:regulation of defense response"/>
    <property type="evidence" value="ECO:0007669"/>
    <property type="project" value="TreeGrafter"/>
</dbReference>
<organism evidence="4 5">
    <name type="scientific">Oldenlandia corymbosa var. corymbosa</name>
    <dbReference type="NCBI Taxonomy" id="529605"/>
    <lineage>
        <taxon>Eukaryota</taxon>
        <taxon>Viridiplantae</taxon>
        <taxon>Streptophyta</taxon>
        <taxon>Embryophyta</taxon>
        <taxon>Tracheophyta</taxon>
        <taxon>Spermatophyta</taxon>
        <taxon>Magnoliopsida</taxon>
        <taxon>eudicotyledons</taxon>
        <taxon>Gunneridae</taxon>
        <taxon>Pentapetalae</taxon>
        <taxon>asterids</taxon>
        <taxon>lamiids</taxon>
        <taxon>Gentianales</taxon>
        <taxon>Rubiaceae</taxon>
        <taxon>Rubioideae</taxon>
        <taxon>Spermacoceae</taxon>
        <taxon>Hedyotis-Oldenlandia complex</taxon>
        <taxon>Oldenlandia</taxon>
    </lineage>
</organism>
<proteinExistence type="inferred from homology"/>
<dbReference type="PANTHER" id="PTHR33077:SF52">
    <property type="entry name" value="PROTEIN TIFY 11D"/>
    <property type="match status" value="1"/>
</dbReference>
<protein>
    <submittedName>
        <fullName evidence="4">OLC1v1015183C1</fullName>
    </submittedName>
</protein>
<feature type="region of interest" description="Disordered" evidence="2">
    <location>
        <begin position="247"/>
        <end position="288"/>
    </location>
</feature>
<dbReference type="EMBL" id="OX459124">
    <property type="protein sequence ID" value="CAI9114456.1"/>
    <property type="molecule type" value="Genomic_DNA"/>
</dbReference>
<accession>A0AAV1E2L0</accession>
<evidence type="ECO:0000313" key="5">
    <source>
        <dbReference type="Proteomes" id="UP001161247"/>
    </source>
</evidence>
<evidence type="ECO:0000259" key="3">
    <source>
        <dbReference type="SMART" id="SM00979"/>
    </source>
</evidence>
<dbReference type="AlphaFoldDB" id="A0AAV1E2L0"/>
<feature type="region of interest" description="Disordered" evidence="2">
    <location>
        <begin position="219"/>
        <end position="238"/>
    </location>
</feature>
<dbReference type="PANTHER" id="PTHR33077">
    <property type="entry name" value="PROTEIN TIFY 4A-RELATED-RELATED"/>
    <property type="match status" value="1"/>
</dbReference>
<feature type="compositionally biased region" description="Basic and acidic residues" evidence="2">
    <location>
        <begin position="271"/>
        <end position="288"/>
    </location>
</feature>
<dbReference type="Proteomes" id="UP001161247">
    <property type="component" value="Chromosome 7"/>
</dbReference>
<dbReference type="GO" id="GO:0005634">
    <property type="term" value="C:nucleus"/>
    <property type="evidence" value="ECO:0007669"/>
    <property type="project" value="TreeGrafter"/>
</dbReference>
<dbReference type="InterPro" id="IPR018467">
    <property type="entry name" value="CCT_CS"/>
</dbReference>
<dbReference type="GO" id="GO:2000022">
    <property type="term" value="P:regulation of jasmonic acid mediated signaling pathway"/>
    <property type="evidence" value="ECO:0007669"/>
    <property type="project" value="TreeGrafter"/>
</dbReference>
<dbReference type="SMART" id="SM00979">
    <property type="entry name" value="TIFY"/>
    <property type="match status" value="1"/>
</dbReference>
<evidence type="ECO:0000256" key="2">
    <source>
        <dbReference type="SAM" id="MobiDB-lite"/>
    </source>
</evidence>
<feature type="domain" description="Tify" evidence="3">
    <location>
        <begin position="132"/>
        <end position="167"/>
    </location>
</feature>
<dbReference type="Pfam" id="PF09425">
    <property type="entry name" value="Jas_motif"/>
    <property type="match status" value="1"/>
</dbReference>
<keyword evidence="5" id="KW-1185">Reference proteome</keyword>
<dbReference type="GO" id="GO:0009611">
    <property type="term" value="P:response to wounding"/>
    <property type="evidence" value="ECO:0007669"/>
    <property type="project" value="TreeGrafter"/>
</dbReference>
<evidence type="ECO:0000313" key="4">
    <source>
        <dbReference type="EMBL" id="CAI9114456.1"/>
    </source>
</evidence>
<dbReference type="InterPro" id="IPR040390">
    <property type="entry name" value="TIFY/JAZ"/>
</dbReference>
<feature type="region of interest" description="Disordered" evidence="2">
    <location>
        <begin position="1"/>
        <end position="25"/>
    </location>
</feature>
<gene>
    <name evidence="4" type="ORF">OLC1_LOCUS21206</name>
</gene>
<dbReference type="InterPro" id="IPR010399">
    <property type="entry name" value="Tify_dom"/>
</dbReference>
<name>A0AAV1E2L0_OLDCO</name>
<reference evidence="4" key="1">
    <citation type="submission" date="2023-03" db="EMBL/GenBank/DDBJ databases">
        <authorList>
            <person name="Julca I."/>
        </authorList>
    </citation>
    <scope>NUCLEOTIDE SEQUENCE</scope>
</reference>